<feature type="transmembrane region" description="Helical" evidence="1">
    <location>
        <begin position="77"/>
        <end position="94"/>
    </location>
</feature>
<dbReference type="Proteomes" id="UP000028980">
    <property type="component" value="Unassembled WGS sequence"/>
</dbReference>
<feature type="transmembrane region" description="Helical" evidence="1">
    <location>
        <begin position="106"/>
        <end position="125"/>
    </location>
</feature>
<protein>
    <submittedName>
        <fullName evidence="2">Uncharacterized protein</fullName>
    </submittedName>
</protein>
<accession>A0A081DFR1</accession>
<reference evidence="2 3" key="1">
    <citation type="journal article" date="2014" name="Genome Announc.">
        <title>Draft Genome Sequences of Marine Flavobacterium Nonlabens Strains NR17, NR24, NR27, NR32, NR33, and Ara13.</title>
        <authorList>
            <person name="Nakanishi M."/>
            <person name="Meirelles P."/>
            <person name="Suzuki R."/>
            <person name="Takatani N."/>
            <person name="Mino S."/>
            <person name="Suda W."/>
            <person name="Oshima K."/>
            <person name="Hattori M."/>
            <person name="Ohkuma M."/>
            <person name="Hosokawa M."/>
            <person name="Miyashita K."/>
            <person name="Thompson F.L."/>
            <person name="Niwa A."/>
            <person name="Sawabe T."/>
            <person name="Sawabe T."/>
        </authorList>
    </citation>
    <scope>NUCLEOTIDE SEQUENCE [LARGE SCALE GENOMIC DNA]</scope>
    <source>
        <strain evidence="3">JCM19296</strain>
    </source>
</reference>
<dbReference type="AlphaFoldDB" id="A0A081DFR1"/>
<name>A0A081DFR1_NONUL</name>
<organism evidence="2 3">
    <name type="scientific">Nonlabens ulvanivorans</name>
    <name type="common">Persicivirga ulvanivorans</name>
    <dbReference type="NCBI Taxonomy" id="906888"/>
    <lineage>
        <taxon>Bacteria</taxon>
        <taxon>Pseudomonadati</taxon>
        <taxon>Bacteroidota</taxon>
        <taxon>Flavobacteriia</taxon>
        <taxon>Flavobacteriales</taxon>
        <taxon>Flavobacteriaceae</taxon>
        <taxon>Nonlabens</taxon>
    </lineage>
</organism>
<dbReference type="EMBL" id="BBLG01000012">
    <property type="protein sequence ID" value="GAK77757.1"/>
    <property type="molecule type" value="Genomic_DNA"/>
</dbReference>
<feature type="transmembrane region" description="Helical" evidence="1">
    <location>
        <begin position="53"/>
        <end position="71"/>
    </location>
</feature>
<proteinExistence type="predicted"/>
<sequence>MNDLIIVLTGVIGSVLTYFISTPLKQGAVRASALLSLIVAVFFYFFPNILDSYLTIHIPFVFIGTSFIGMVSAKTNVNYFQLILAGCLFSLIYLHKGDVFSGYGGALGTIAGIALLTSFGFSALFSNVSMIKNLFSKPNKTSD</sequence>
<gene>
    <name evidence="2" type="ORF">JCM19296_3366</name>
</gene>
<keyword evidence="1" id="KW-0812">Transmembrane</keyword>
<keyword evidence="1" id="KW-1133">Transmembrane helix</keyword>
<evidence type="ECO:0000313" key="3">
    <source>
        <dbReference type="Proteomes" id="UP000028980"/>
    </source>
</evidence>
<comment type="caution">
    <text evidence="2">The sequence shown here is derived from an EMBL/GenBank/DDBJ whole genome shotgun (WGS) entry which is preliminary data.</text>
</comment>
<evidence type="ECO:0000256" key="1">
    <source>
        <dbReference type="SAM" id="Phobius"/>
    </source>
</evidence>
<evidence type="ECO:0000313" key="2">
    <source>
        <dbReference type="EMBL" id="GAK77757.1"/>
    </source>
</evidence>
<feature type="transmembrane region" description="Helical" evidence="1">
    <location>
        <begin position="27"/>
        <end position="46"/>
    </location>
</feature>
<keyword evidence="1" id="KW-0472">Membrane</keyword>